<sequence>MRIKHYGRFFMSMLILALALSAIGMMVYRTWYLKETAYEVNFDTLNIDKTYQAVIFRRETLVRSNVGGTAAYATEEGSRIKRGEKVMEIQSDGQTASALESSEALTSVKIDEMLTVDIENLNKEIEALDSLIHQEAALQNFERVGELKQDLMLKLDKKMKLLDDKSLLRKGASSFKQAYVGSLEAVEGELVEFFSQDTGIVSYKSDALEQTLTIENLYTIDYQKLFSETDVTLRDLTTELVAPGSIVYRLVDPSTWFIAAQILKEEIDLYEKDKVLDVEFEGKKIVGSVADVFENGGNGILVVKINELHPDFYTKRFVDTRIIRENFQGLKVRKSSIVTLDNVTGVFVLDIDHRALFRPVKILGYNEDFAIVKDGYLSVEVDGALARVKTLEARNLVLIDPAGVKPGDKFEQR</sequence>
<keyword evidence="5" id="KW-1185">Reference proteome</keyword>
<proteinExistence type="predicted"/>
<dbReference type="Pfam" id="PF26011">
    <property type="entry name" value="Beta-barrel_RND_rel"/>
    <property type="match status" value="1"/>
</dbReference>
<organism evidence="4 5">
    <name type="scientific">Acidaminobacter hydrogenoformans DSM 2784</name>
    <dbReference type="NCBI Taxonomy" id="1120920"/>
    <lineage>
        <taxon>Bacteria</taxon>
        <taxon>Bacillati</taxon>
        <taxon>Bacillota</taxon>
        <taxon>Clostridia</taxon>
        <taxon>Peptostreptococcales</taxon>
        <taxon>Acidaminobacteraceae</taxon>
        <taxon>Acidaminobacter</taxon>
    </lineage>
</organism>
<dbReference type="Proteomes" id="UP000199208">
    <property type="component" value="Unassembled WGS sequence"/>
</dbReference>
<dbReference type="RefSeq" id="WP_092589316.1">
    <property type="nucleotide sequence ID" value="NZ_FMWL01000002.1"/>
</dbReference>
<dbReference type="STRING" id="1120920.SAMN03080599_00512"/>
<name>A0A1G5RT32_9FIRM</name>
<dbReference type="InterPro" id="IPR058709">
    <property type="entry name" value="BSH_RND-rel"/>
</dbReference>
<feature type="domain" description="RND related alpha-helical hairpin" evidence="2">
    <location>
        <begin position="107"/>
        <end position="173"/>
    </location>
</feature>
<dbReference type="InterPro" id="IPR058728">
    <property type="entry name" value="HH_RND-rel"/>
</dbReference>
<dbReference type="OrthoDB" id="1834786at2"/>
<evidence type="ECO:0000313" key="5">
    <source>
        <dbReference type="Proteomes" id="UP000199208"/>
    </source>
</evidence>
<protein>
    <submittedName>
        <fullName evidence="4">HlyD family secretion protein</fullName>
    </submittedName>
</protein>
<dbReference type="Pfam" id="PF26012">
    <property type="entry name" value="HH_RND_rel"/>
    <property type="match status" value="1"/>
</dbReference>
<evidence type="ECO:0000259" key="2">
    <source>
        <dbReference type="Pfam" id="PF26012"/>
    </source>
</evidence>
<dbReference type="InterPro" id="IPR058729">
    <property type="entry name" value="Beta-barrel_RND-rel"/>
</dbReference>
<evidence type="ECO:0000259" key="3">
    <source>
        <dbReference type="Pfam" id="PF26018"/>
    </source>
</evidence>
<accession>A0A1G5RT32</accession>
<dbReference type="Pfam" id="PF26018">
    <property type="entry name" value="BSH_RND_rel"/>
    <property type="match status" value="1"/>
</dbReference>
<evidence type="ECO:0000259" key="1">
    <source>
        <dbReference type="Pfam" id="PF26011"/>
    </source>
</evidence>
<feature type="domain" description="RND related beta-barrel" evidence="1">
    <location>
        <begin position="256"/>
        <end position="326"/>
    </location>
</feature>
<dbReference type="AlphaFoldDB" id="A0A1G5RT32"/>
<reference evidence="4 5" key="1">
    <citation type="submission" date="2016-10" db="EMBL/GenBank/DDBJ databases">
        <authorList>
            <person name="de Groot N.N."/>
        </authorList>
    </citation>
    <scope>NUCLEOTIDE SEQUENCE [LARGE SCALE GENOMIC DNA]</scope>
    <source>
        <strain evidence="4 5">DSM 2784</strain>
    </source>
</reference>
<gene>
    <name evidence="4" type="ORF">SAMN03080599_00512</name>
</gene>
<evidence type="ECO:0000313" key="4">
    <source>
        <dbReference type="EMBL" id="SCZ76998.1"/>
    </source>
</evidence>
<feature type="domain" description="RND related barrel-sandwich hybrid" evidence="3">
    <location>
        <begin position="59"/>
        <end position="252"/>
    </location>
</feature>
<dbReference type="EMBL" id="FMWL01000002">
    <property type="protein sequence ID" value="SCZ76998.1"/>
    <property type="molecule type" value="Genomic_DNA"/>
</dbReference>